<evidence type="ECO:0000256" key="5">
    <source>
        <dbReference type="ARBA" id="ARBA00022771"/>
    </source>
</evidence>
<dbReference type="Gene3D" id="3.30.40.10">
    <property type="entry name" value="Zinc/RING finger domain, C3HC4 (zinc finger)"/>
    <property type="match status" value="1"/>
</dbReference>
<keyword evidence="12" id="KW-1185">Reference proteome</keyword>
<dbReference type="GO" id="GO:0008270">
    <property type="term" value="F:zinc ion binding"/>
    <property type="evidence" value="ECO:0007669"/>
    <property type="project" value="UniProtKB-KW"/>
</dbReference>
<comment type="catalytic activity">
    <reaction evidence="1">
        <text>S-ubiquitinyl-[E2 ubiquitin-conjugating enzyme]-L-cysteine + [acceptor protein]-L-lysine = [E2 ubiquitin-conjugating enzyme]-L-cysteine + N(6)-ubiquitinyl-[acceptor protein]-L-lysine.</text>
        <dbReference type="EC" id="2.3.2.27"/>
    </reaction>
</comment>
<feature type="region of interest" description="Disordered" evidence="9">
    <location>
        <begin position="229"/>
        <end position="386"/>
    </location>
</feature>
<comment type="caution">
    <text evidence="11">The sequence shown here is derived from an EMBL/GenBank/DDBJ whole genome shotgun (WGS) entry which is preliminary data.</text>
</comment>
<keyword evidence="6" id="KW-0833">Ubl conjugation pathway</keyword>
<reference evidence="11 12" key="1">
    <citation type="journal article" date="2024" name="J Genomics">
        <title>Draft genome sequencing and assembly of Favolaschia claudopus CIRM-BRFM 2984 isolated from oak limbs.</title>
        <authorList>
            <person name="Navarro D."/>
            <person name="Drula E."/>
            <person name="Chaduli D."/>
            <person name="Cazenave R."/>
            <person name="Ahrendt S."/>
            <person name="Wang J."/>
            <person name="Lipzen A."/>
            <person name="Daum C."/>
            <person name="Barry K."/>
            <person name="Grigoriev I.V."/>
            <person name="Favel A."/>
            <person name="Rosso M.N."/>
            <person name="Martin F."/>
        </authorList>
    </citation>
    <scope>NUCLEOTIDE SEQUENCE [LARGE SCALE GENOMIC DNA]</scope>
    <source>
        <strain evidence="11 12">CIRM-BRFM 2984</strain>
    </source>
</reference>
<evidence type="ECO:0000256" key="2">
    <source>
        <dbReference type="ARBA" id="ARBA00012483"/>
    </source>
</evidence>
<feature type="compositionally biased region" description="Polar residues" evidence="9">
    <location>
        <begin position="290"/>
        <end position="307"/>
    </location>
</feature>
<keyword evidence="5 8" id="KW-0863">Zinc-finger</keyword>
<sequence length="706" mass="77646">MTDSDDDVRRRLPGFAGLQPPASSSNVPWRLRSQRQSEASRPSLPFRTPSDPLLSHTAFEPEHEEAHTASSSALNSRRPFFLPRRPIVRLRQPSTGSGDTVPSSSATSSVDRRHVSWEAPSTSRDSHASTTHQYLSALSRVLDSDIPRGEALPSPPLPSPPLPMWGENSETPYSSLFARSPVPPRHSPVTVTRVPDTPRVSSVPSLPPPDLGGEFERGEDMLRSASSFTTFNPSEMPVHAIRPPTPPSRYTGPFRLTMQRRDEGLRRAAGAARRLPETPSIPPLGFSHTLEGSSTAGPSQDSSSGQTERSRILPPHPHPRPLSYHSGSLRGESSSSSRFVEAERRLFSYAGPGRSSQPQSPDEDPRRFFPSRPTPTSSTSNVDPLVITETPLHARRYSATDMHNVLARQARLVGSRLADDVHHTPYRPASDSNPADSSFEYAASRAQRLISQYHARAEADDAEPSSSSSSSPWASLPPRRTRDDVIRAEVQGFRRRRVGSRGFMSGMGEAEPPQLRHRALRGDFRGEPALNSMFTRLRRGALGDYMRDEDFDSSYETLLSLGGWIGDARPKATPDNVLSSLETATYKDWATTDSDQRCPICLDDYKPTDRVMKLGDCRHWLHKECLEQWLKGANTCPVCRNAVKGKSRQRPQRHHHHPHPGAGPSRRRDDSDPDGGGGPSTSGIGGSGGGSGGDIPHTNWLNFLRD</sequence>
<feature type="compositionally biased region" description="Low complexity" evidence="9">
    <location>
        <begin position="321"/>
        <end position="337"/>
    </location>
</feature>
<evidence type="ECO:0000256" key="9">
    <source>
        <dbReference type="SAM" id="MobiDB-lite"/>
    </source>
</evidence>
<feature type="domain" description="RING-type" evidence="10">
    <location>
        <begin position="598"/>
        <end position="640"/>
    </location>
</feature>
<evidence type="ECO:0000313" key="11">
    <source>
        <dbReference type="EMBL" id="KAK7054233.1"/>
    </source>
</evidence>
<keyword evidence="4" id="KW-0479">Metal-binding</keyword>
<organism evidence="11 12">
    <name type="scientific">Favolaschia claudopus</name>
    <dbReference type="NCBI Taxonomy" id="2862362"/>
    <lineage>
        <taxon>Eukaryota</taxon>
        <taxon>Fungi</taxon>
        <taxon>Dikarya</taxon>
        <taxon>Basidiomycota</taxon>
        <taxon>Agaricomycotina</taxon>
        <taxon>Agaricomycetes</taxon>
        <taxon>Agaricomycetidae</taxon>
        <taxon>Agaricales</taxon>
        <taxon>Marasmiineae</taxon>
        <taxon>Mycenaceae</taxon>
        <taxon>Favolaschia</taxon>
    </lineage>
</organism>
<feature type="compositionally biased region" description="Basic residues" evidence="9">
    <location>
        <begin position="645"/>
        <end position="659"/>
    </location>
</feature>
<feature type="compositionally biased region" description="Pro residues" evidence="9">
    <location>
        <begin position="153"/>
        <end position="163"/>
    </location>
</feature>
<evidence type="ECO:0000256" key="8">
    <source>
        <dbReference type="PROSITE-ProRule" id="PRU00175"/>
    </source>
</evidence>
<dbReference type="InterPro" id="IPR001841">
    <property type="entry name" value="Znf_RING"/>
</dbReference>
<feature type="compositionally biased region" description="Polar residues" evidence="9">
    <location>
        <begin position="119"/>
        <end position="131"/>
    </location>
</feature>
<evidence type="ECO:0000256" key="6">
    <source>
        <dbReference type="ARBA" id="ARBA00022786"/>
    </source>
</evidence>
<keyword evidence="7" id="KW-0862">Zinc</keyword>
<gene>
    <name evidence="11" type="ORF">R3P38DRAFT_2500263</name>
</gene>
<name>A0AAW0DRD8_9AGAR</name>
<feature type="compositionally biased region" description="Low complexity" evidence="9">
    <location>
        <begin position="368"/>
        <end position="380"/>
    </location>
</feature>
<feature type="compositionally biased region" description="Low complexity" evidence="9">
    <location>
        <begin position="464"/>
        <end position="478"/>
    </location>
</feature>
<dbReference type="PROSITE" id="PS50089">
    <property type="entry name" value="ZF_RING_2"/>
    <property type="match status" value="1"/>
</dbReference>
<dbReference type="Pfam" id="PF13639">
    <property type="entry name" value="zf-RING_2"/>
    <property type="match status" value="1"/>
</dbReference>
<dbReference type="InterPro" id="IPR045191">
    <property type="entry name" value="MBR1/2-like"/>
</dbReference>
<evidence type="ECO:0000256" key="1">
    <source>
        <dbReference type="ARBA" id="ARBA00000900"/>
    </source>
</evidence>
<dbReference type="AlphaFoldDB" id="A0AAW0DRD8"/>
<dbReference type="EC" id="2.3.2.27" evidence="2"/>
<evidence type="ECO:0000256" key="3">
    <source>
        <dbReference type="ARBA" id="ARBA00022679"/>
    </source>
</evidence>
<feature type="region of interest" description="Disordered" evidence="9">
    <location>
        <begin position="645"/>
        <end position="706"/>
    </location>
</feature>
<dbReference type="PANTHER" id="PTHR22937:SF65">
    <property type="entry name" value="E3 UBIQUITIN-PROTEIN LIGASE ARK2C"/>
    <property type="match status" value="1"/>
</dbReference>
<dbReference type="GO" id="GO:0061630">
    <property type="term" value="F:ubiquitin protein ligase activity"/>
    <property type="evidence" value="ECO:0007669"/>
    <property type="project" value="UniProtKB-EC"/>
</dbReference>
<proteinExistence type="predicted"/>
<accession>A0AAW0DRD8</accession>
<feature type="region of interest" description="Disordered" evidence="9">
    <location>
        <begin position="456"/>
        <end position="480"/>
    </location>
</feature>
<feature type="region of interest" description="Disordered" evidence="9">
    <location>
        <begin position="146"/>
        <end position="216"/>
    </location>
</feature>
<feature type="compositionally biased region" description="Gly residues" evidence="9">
    <location>
        <begin position="674"/>
        <end position="693"/>
    </location>
</feature>
<feature type="compositionally biased region" description="Low complexity" evidence="9">
    <location>
        <begin position="188"/>
        <end position="204"/>
    </location>
</feature>
<feature type="region of interest" description="Disordered" evidence="9">
    <location>
        <begin position="1"/>
        <end position="131"/>
    </location>
</feature>
<evidence type="ECO:0000259" key="10">
    <source>
        <dbReference type="PROSITE" id="PS50089"/>
    </source>
</evidence>
<evidence type="ECO:0000313" key="12">
    <source>
        <dbReference type="Proteomes" id="UP001362999"/>
    </source>
</evidence>
<dbReference type="SMART" id="SM00184">
    <property type="entry name" value="RING"/>
    <property type="match status" value="1"/>
</dbReference>
<dbReference type="InterPro" id="IPR013083">
    <property type="entry name" value="Znf_RING/FYVE/PHD"/>
</dbReference>
<dbReference type="Proteomes" id="UP001362999">
    <property type="component" value="Unassembled WGS sequence"/>
</dbReference>
<dbReference type="PANTHER" id="PTHR22937">
    <property type="entry name" value="E3 UBIQUITIN-PROTEIN LIGASE RNF165"/>
    <property type="match status" value="1"/>
</dbReference>
<keyword evidence="3" id="KW-0808">Transferase</keyword>
<feature type="compositionally biased region" description="Polar residues" evidence="9">
    <location>
        <begin position="92"/>
        <end position="109"/>
    </location>
</feature>
<dbReference type="EMBL" id="JAWWNJ010000006">
    <property type="protein sequence ID" value="KAK7054233.1"/>
    <property type="molecule type" value="Genomic_DNA"/>
</dbReference>
<protein>
    <recommendedName>
        <fullName evidence="2">RING-type E3 ubiquitin transferase</fullName>
        <ecNumber evidence="2">2.3.2.27</ecNumber>
    </recommendedName>
</protein>
<dbReference type="SUPFAM" id="SSF57850">
    <property type="entry name" value="RING/U-box"/>
    <property type="match status" value="1"/>
</dbReference>
<evidence type="ECO:0000256" key="7">
    <source>
        <dbReference type="ARBA" id="ARBA00022833"/>
    </source>
</evidence>
<evidence type="ECO:0000256" key="4">
    <source>
        <dbReference type="ARBA" id="ARBA00022723"/>
    </source>
</evidence>